<dbReference type="AlphaFoldDB" id="A0A438CFP6"/>
<comment type="caution">
    <text evidence="2">The sequence shown here is derived from an EMBL/GenBank/DDBJ whole genome shotgun (WGS) entry which is preliminary data.</text>
</comment>
<evidence type="ECO:0000313" key="3">
    <source>
        <dbReference type="Proteomes" id="UP000288805"/>
    </source>
</evidence>
<dbReference type="EMBL" id="QGNW01002254">
    <property type="protein sequence ID" value="RVW22031.1"/>
    <property type="molecule type" value="Genomic_DNA"/>
</dbReference>
<reference evidence="2 3" key="1">
    <citation type="journal article" date="2018" name="PLoS Genet.">
        <title>Population sequencing reveals clonal diversity and ancestral inbreeding in the grapevine cultivar Chardonnay.</title>
        <authorList>
            <person name="Roach M.J."/>
            <person name="Johnson D.L."/>
            <person name="Bohlmann J."/>
            <person name="van Vuuren H.J."/>
            <person name="Jones S.J."/>
            <person name="Pretorius I.S."/>
            <person name="Schmidt S.A."/>
            <person name="Borneman A.R."/>
        </authorList>
    </citation>
    <scope>NUCLEOTIDE SEQUENCE [LARGE SCALE GENOMIC DNA]</scope>
    <source>
        <strain evidence="3">cv. Chardonnay</strain>
        <tissue evidence="2">Leaf</tissue>
    </source>
</reference>
<feature type="region of interest" description="Disordered" evidence="1">
    <location>
        <begin position="36"/>
        <end position="131"/>
    </location>
</feature>
<gene>
    <name evidence="2" type="ORF">CK203_105180</name>
</gene>
<organism evidence="2 3">
    <name type="scientific">Vitis vinifera</name>
    <name type="common">Grape</name>
    <dbReference type="NCBI Taxonomy" id="29760"/>
    <lineage>
        <taxon>Eukaryota</taxon>
        <taxon>Viridiplantae</taxon>
        <taxon>Streptophyta</taxon>
        <taxon>Embryophyta</taxon>
        <taxon>Tracheophyta</taxon>
        <taxon>Spermatophyta</taxon>
        <taxon>Magnoliopsida</taxon>
        <taxon>eudicotyledons</taxon>
        <taxon>Gunneridae</taxon>
        <taxon>Pentapetalae</taxon>
        <taxon>rosids</taxon>
        <taxon>Vitales</taxon>
        <taxon>Vitaceae</taxon>
        <taxon>Viteae</taxon>
        <taxon>Vitis</taxon>
    </lineage>
</organism>
<protein>
    <submittedName>
        <fullName evidence="2">Uncharacterized protein</fullName>
    </submittedName>
</protein>
<accession>A0A438CFP6</accession>
<evidence type="ECO:0000256" key="1">
    <source>
        <dbReference type="SAM" id="MobiDB-lite"/>
    </source>
</evidence>
<sequence>MPPYKHNIRIIEWVMDFYMKLDYGLQLDIANRRLRRCKDPTPAPGPARDAKGSRLRPAAATQRHSQGPAGGPRHQESSTARDPAPLAPAPAPARDTNGSRQRPAAATLTRSRRRPPPPPLPAGSPSRRGSLPLCLAPTVSASTKERLFEECFQLDLMAD</sequence>
<name>A0A438CFP6_VITVI</name>
<evidence type="ECO:0000313" key="2">
    <source>
        <dbReference type="EMBL" id="RVW22031.1"/>
    </source>
</evidence>
<dbReference type="Proteomes" id="UP000288805">
    <property type="component" value="Unassembled WGS sequence"/>
</dbReference>
<proteinExistence type="predicted"/>